<accession>A0A151JGK5</accession>
<evidence type="ECO:0000313" key="1">
    <source>
        <dbReference type="EMBL" id="KYN24911.1"/>
    </source>
</evidence>
<proteinExistence type="predicted"/>
<organism evidence="1 2">
    <name type="scientific">Vibrio cidicii</name>
    <dbReference type="NCBI Taxonomy" id="1763883"/>
    <lineage>
        <taxon>Bacteria</taxon>
        <taxon>Pseudomonadati</taxon>
        <taxon>Pseudomonadota</taxon>
        <taxon>Gammaproteobacteria</taxon>
        <taxon>Vibrionales</taxon>
        <taxon>Vibrionaceae</taxon>
        <taxon>Vibrio</taxon>
    </lineage>
</organism>
<dbReference type="AlphaFoldDB" id="A0A151JGK5"/>
<sequence>MNYVKEMIKFFNDMAKTKRMQPHTVFFEMIELTYNRQIGVLGEVLHELNAANKKGLGQCMTPPDIASLLGKICSRYKAQNQRCNDDEWLRISDETGCGTGALILSQLQTLDLSKHKKVLIRFVDLDDVMLKAAYLQINANIALHMPEGIEFKTMPICANTLTLQY</sequence>
<gene>
    <name evidence="1" type="ORF">AUQ44_03515</name>
</gene>
<comment type="caution">
    <text evidence="1">The sequence shown here is derived from an EMBL/GenBank/DDBJ whole genome shotgun (WGS) entry which is preliminary data.</text>
</comment>
<dbReference type="EMBL" id="LOMK01000001">
    <property type="protein sequence ID" value="KYN24911.1"/>
    <property type="molecule type" value="Genomic_DNA"/>
</dbReference>
<name>A0A151JGK5_9VIBR</name>
<evidence type="ECO:0000313" key="2">
    <source>
        <dbReference type="Proteomes" id="UP000075349"/>
    </source>
</evidence>
<dbReference type="Proteomes" id="UP000075349">
    <property type="component" value="Unassembled WGS sequence"/>
</dbReference>
<evidence type="ECO:0008006" key="3">
    <source>
        <dbReference type="Google" id="ProtNLM"/>
    </source>
</evidence>
<protein>
    <recommendedName>
        <fullName evidence="3">DNA methylase adenine-specific domain-containing protein</fullName>
    </recommendedName>
</protein>
<reference evidence="2" key="1">
    <citation type="submission" date="2015-12" db="EMBL/GenBank/DDBJ databases">
        <authorList>
            <person name="Tarr C.L."/>
            <person name="Gladney L.M."/>
        </authorList>
    </citation>
    <scope>NUCLEOTIDE SEQUENCE [LARGE SCALE GENOMIC DNA]</scope>
    <source>
        <strain evidence="2">2756-81</strain>
    </source>
</reference>